<reference evidence="2 3" key="1">
    <citation type="submission" date="2018-03" db="EMBL/GenBank/DDBJ databases">
        <title>Genomic Encyclopedia of Archaeal and Bacterial Type Strains, Phase II (KMG-II): from individual species to whole genera.</title>
        <authorList>
            <person name="Goeker M."/>
        </authorList>
    </citation>
    <scope>NUCLEOTIDE SEQUENCE [LARGE SCALE GENOMIC DNA]</scope>
    <source>
        <strain evidence="2 3">DSM 29057</strain>
    </source>
</reference>
<dbReference type="RefSeq" id="WP_106594748.1">
    <property type="nucleotide sequence ID" value="NZ_PYAS01000003.1"/>
</dbReference>
<evidence type="ECO:0008006" key="4">
    <source>
        <dbReference type="Google" id="ProtNLM"/>
    </source>
</evidence>
<dbReference type="Gene3D" id="2.180.10.10">
    <property type="entry name" value="RHS repeat-associated core"/>
    <property type="match status" value="1"/>
</dbReference>
<evidence type="ECO:0000256" key="1">
    <source>
        <dbReference type="SAM" id="SignalP"/>
    </source>
</evidence>
<proteinExistence type="predicted"/>
<dbReference type="PROSITE" id="PS51257">
    <property type="entry name" value="PROKAR_LIPOPROTEIN"/>
    <property type="match status" value="1"/>
</dbReference>
<dbReference type="AlphaFoldDB" id="A0A2P8GBQ8"/>
<name>A0A2P8GBQ8_9BACT</name>
<keyword evidence="1" id="KW-0732">Signal</keyword>
<comment type="caution">
    <text evidence="2">The sequence shown here is derived from an EMBL/GenBank/DDBJ whole genome shotgun (WGS) entry which is preliminary data.</text>
</comment>
<evidence type="ECO:0000313" key="2">
    <source>
        <dbReference type="EMBL" id="PSL31408.1"/>
    </source>
</evidence>
<evidence type="ECO:0000313" key="3">
    <source>
        <dbReference type="Proteomes" id="UP000241964"/>
    </source>
</evidence>
<dbReference type="EMBL" id="PYAS01000003">
    <property type="protein sequence ID" value="PSL31408.1"/>
    <property type="molecule type" value="Genomic_DNA"/>
</dbReference>
<feature type="chain" id="PRO_5015110595" description="YD repeat-containing protein" evidence="1">
    <location>
        <begin position="25"/>
        <end position="284"/>
    </location>
</feature>
<dbReference type="Proteomes" id="UP000241964">
    <property type="component" value="Unassembled WGS sequence"/>
</dbReference>
<organism evidence="2 3">
    <name type="scientific">Dyadobacter jiangsuensis</name>
    <dbReference type="NCBI Taxonomy" id="1591085"/>
    <lineage>
        <taxon>Bacteria</taxon>
        <taxon>Pseudomonadati</taxon>
        <taxon>Bacteroidota</taxon>
        <taxon>Cytophagia</taxon>
        <taxon>Cytophagales</taxon>
        <taxon>Spirosomataceae</taxon>
        <taxon>Dyadobacter</taxon>
    </lineage>
</organism>
<gene>
    <name evidence="2" type="ORF">CLV60_103274</name>
</gene>
<sequence>MKTVHNRALTAILWATFLFFTACSKDKAPVPDPIPNETAQPTRQLIREIDWETFEYKAAVNYNTDSSIHQISYKGSRGQTELKTHKYEGKTLSEINVDGSISKKLYEFDDQGRLKTMRMMKKNAGPYDNSQKLVFLYDDEGVVRKLERYQITPAGTRMDIVHHYEYDKAGELVRIRAEQSDGYQTLTHIKGFSPEFDHDPWLFIEDFSNPNYAVFNFPVLHAMKGRLPLLITYEIPDKNGVFKADRITTQEFQVKEKKLQRMKVTVHYPGLVQPDDESEISFKY</sequence>
<dbReference type="OrthoDB" id="9816400at2"/>
<protein>
    <recommendedName>
        <fullName evidence="4">YD repeat-containing protein</fullName>
    </recommendedName>
</protein>
<feature type="signal peptide" evidence="1">
    <location>
        <begin position="1"/>
        <end position="24"/>
    </location>
</feature>
<keyword evidence="3" id="KW-1185">Reference proteome</keyword>
<accession>A0A2P8GBQ8</accession>